<dbReference type="Proteomes" id="UP000324832">
    <property type="component" value="Unassembled WGS sequence"/>
</dbReference>
<evidence type="ECO:0000313" key="2">
    <source>
        <dbReference type="Proteomes" id="UP000324832"/>
    </source>
</evidence>
<keyword evidence="2" id="KW-1185">Reference proteome</keyword>
<reference evidence="1 2" key="1">
    <citation type="submission" date="2017-07" db="EMBL/GenBank/DDBJ databases">
        <authorList>
            <person name="Talla V."/>
            <person name="Backstrom N."/>
        </authorList>
    </citation>
    <scope>NUCLEOTIDE SEQUENCE [LARGE SCALE GENOMIC DNA]</scope>
</reference>
<sequence length="68" mass="7964">MTHNFQQPCNIYYNASYQYTSIHNKDNSNINISAFSCSPLKSKATFNNYYKKNLCRTACVGWQQNAWK</sequence>
<protein>
    <submittedName>
        <fullName evidence="1">Uncharacterized protein</fullName>
    </submittedName>
</protein>
<dbReference type="AlphaFoldDB" id="A0A5E4QUB7"/>
<gene>
    <name evidence="1" type="ORF">LSINAPIS_LOCUS12079</name>
</gene>
<accession>A0A5E4QUB7</accession>
<organism evidence="1 2">
    <name type="scientific">Leptidea sinapis</name>
    <dbReference type="NCBI Taxonomy" id="189913"/>
    <lineage>
        <taxon>Eukaryota</taxon>
        <taxon>Metazoa</taxon>
        <taxon>Ecdysozoa</taxon>
        <taxon>Arthropoda</taxon>
        <taxon>Hexapoda</taxon>
        <taxon>Insecta</taxon>
        <taxon>Pterygota</taxon>
        <taxon>Neoptera</taxon>
        <taxon>Endopterygota</taxon>
        <taxon>Lepidoptera</taxon>
        <taxon>Glossata</taxon>
        <taxon>Ditrysia</taxon>
        <taxon>Papilionoidea</taxon>
        <taxon>Pieridae</taxon>
        <taxon>Dismorphiinae</taxon>
        <taxon>Leptidea</taxon>
    </lineage>
</organism>
<proteinExistence type="predicted"/>
<dbReference type="EMBL" id="FZQP02005554">
    <property type="protein sequence ID" value="VVD01730.1"/>
    <property type="molecule type" value="Genomic_DNA"/>
</dbReference>
<evidence type="ECO:0000313" key="1">
    <source>
        <dbReference type="EMBL" id="VVD01730.1"/>
    </source>
</evidence>
<name>A0A5E4QUB7_9NEOP</name>